<dbReference type="EMBL" id="FMCQ01000002">
    <property type="protein sequence ID" value="SCE74291.1"/>
    <property type="molecule type" value="Genomic_DNA"/>
</dbReference>
<evidence type="ECO:0000313" key="5">
    <source>
        <dbReference type="Proteomes" id="UP000669887"/>
    </source>
</evidence>
<proteinExistence type="predicted"/>
<dbReference type="Gene3D" id="3.40.50.1820">
    <property type="entry name" value="alpha/beta hydrolase"/>
    <property type="match status" value="1"/>
</dbReference>
<reference evidence="2" key="2">
    <citation type="submission" date="2021-03" db="EMBL/GenBank/DDBJ databases">
        <title>X isolated from Micromonospora tulbaghiae.</title>
        <authorList>
            <person name="Stennett H.L."/>
        </authorList>
    </citation>
    <scope>NUCLEOTIDE SEQUENCE</scope>
    <source>
        <strain evidence="2">28M1-20</strain>
    </source>
</reference>
<dbReference type="EMBL" id="JAGFVQ010000001">
    <property type="protein sequence ID" value="MBO4138569.1"/>
    <property type="molecule type" value="Genomic_DNA"/>
</dbReference>
<keyword evidence="4" id="KW-1185">Reference proteome</keyword>
<dbReference type="Proteomes" id="UP000669887">
    <property type="component" value="Unassembled WGS sequence"/>
</dbReference>
<dbReference type="Pfam" id="PF12697">
    <property type="entry name" value="Abhydrolase_6"/>
    <property type="match status" value="1"/>
</dbReference>
<accession>A0AAW4JI97</accession>
<evidence type="ECO:0000259" key="1">
    <source>
        <dbReference type="Pfam" id="PF12697"/>
    </source>
</evidence>
<dbReference type="InterPro" id="IPR000073">
    <property type="entry name" value="AB_hydrolase_1"/>
</dbReference>
<dbReference type="SUPFAM" id="SSF53474">
    <property type="entry name" value="alpha/beta-Hydrolases"/>
    <property type="match status" value="1"/>
</dbReference>
<evidence type="ECO:0000313" key="2">
    <source>
        <dbReference type="EMBL" id="MBO4138569.1"/>
    </source>
</evidence>
<gene>
    <name evidence="3" type="ORF">GA0070562_2208</name>
    <name evidence="2" type="ORF">J5U46_00185</name>
</gene>
<reference evidence="3 4" key="1">
    <citation type="submission" date="2016-06" db="EMBL/GenBank/DDBJ databases">
        <authorList>
            <person name="Varghese N."/>
            <person name="Submissions Spin"/>
        </authorList>
    </citation>
    <scope>NUCLEOTIDE SEQUENCE [LARGE SCALE GENOMIC DNA]</scope>
    <source>
        <strain evidence="3 4">DSM 45142</strain>
    </source>
</reference>
<evidence type="ECO:0000313" key="4">
    <source>
        <dbReference type="Proteomes" id="UP000199405"/>
    </source>
</evidence>
<sequence>MTWRLLTGPGAVPPAGRGRVLAAVHGLADHGGTWQELARRLGPGYRCWVVDAPWCGAVEGPATPWAATSAGPAEWLRTALAELPEPADVLVGHSFGANAVLDHLAGAARPAARAAVLIAPLVRPAGRAPRPVLVARTRAAIRQVVADGLRVRLGRRAEAVADDVLAVMVGKALQRVPDGAAEVVLDRLLATPRPELARVVTPTLVLAGLGDQRLAGARADSLAVMPAARVRVHPHYGHFCHVTQAAEVAAECAEFFDRVVPAAAPAGPTMEVYA</sequence>
<dbReference type="InterPro" id="IPR029058">
    <property type="entry name" value="AB_hydrolase_fold"/>
</dbReference>
<evidence type="ECO:0000313" key="3">
    <source>
        <dbReference type="EMBL" id="SCE74291.1"/>
    </source>
</evidence>
<dbReference type="Proteomes" id="UP000199405">
    <property type="component" value="Unassembled WGS sequence"/>
</dbReference>
<organism evidence="2 5">
    <name type="scientific">Micromonospora tulbaghiae</name>
    <dbReference type="NCBI Taxonomy" id="479978"/>
    <lineage>
        <taxon>Bacteria</taxon>
        <taxon>Bacillati</taxon>
        <taxon>Actinomycetota</taxon>
        <taxon>Actinomycetes</taxon>
        <taxon>Micromonosporales</taxon>
        <taxon>Micromonosporaceae</taxon>
        <taxon>Micromonospora</taxon>
    </lineage>
</organism>
<dbReference type="GO" id="GO:0016787">
    <property type="term" value="F:hydrolase activity"/>
    <property type="evidence" value="ECO:0007669"/>
    <property type="project" value="UniProtKB-KW"/>
</dbReference>
<protein>
    <submittedName>
        <fullName evidence="2">Alpha/beta hydrolase</fullName>
    </submittedName>
    <submittedName>
        <fullName evidence="3">Lysophospholipase, alpha-beta hydrolase superfamily</fullName>
    </submittedName>
</protein>
<dbReference type="GeneID" id="93468995"/>
<dbReference type="RefSeq" id="WP_175438663.1">
    <property type="nucleotide sequence ID" value="NZ_FMCQ01000002.1"/>
</dbReference>
<feature type="domain" description="AB hydrolase-1" evidence="1">
    <location>
        <begin position="24"/>
        <end position="250"/>
    </location>
</feature>
<name>A0AAW4JI97_9ACTN</name>
<comment type="caution">
    <text evidence="2">The sequence shown here is derived from an EMBL/GenBank/DDBJ whole genome shotgun (WGS) entry which is preliminary data.</text>
</comment>
<keyword evidence="2" id="KW-0378">Hydrolase</keyword>
<dbReference type="AlphaFoldDB" id="A0AAW4JI97"/>